<proteinExistence type="predicted"/>
<sequence>MKKITNKELAQKYRTNYSSWKQTKLLRQDGFFIIYNDIKTSGLLKHISGNALKCYVFLGIVSKNDTGESWYTVESIADYFQVSTRTVSNWLKELEQYNLIKKLQFEPNTPSHTFLRPY</sequence>
<dbReference type="Pfam" id="PF13730">
    <property type="entry name" value="HTH_36"/>
    <property type="match status" value="1"/>
</dbReference>
<reference evidence="1" key="1">
    <citation type="submission" date="2020-08" db="EMBL/GenBank/DDBJ databases">
        <title>Genome public.</title>
        <authorList>
            <person name="Liu C."/>
            <person name="Sun Q."/>
        </authorList>
    </citation>
    <scope>NUCLEOTIDE SEQUENCE</scope>
    <source>
        <strain evidence="1">NSJ-12</strain>
    </source>
</reference>
<dbReference type="EMBL" id="JACRSY010000077">
    <property type="protein sequence ID" value="MBC8581700.1"/>
    <property type="molecule type" value="Genomic_DNA"/>
</dbReference>
<keyword evidence="2" id="KW-1185">Reference proteome</keyword>
<organism evidence="1 2">
    <name type="scientific">Zhenhengia yiwuensis</name>
    <dbReference type="NCBI Taxonomy" id="2763666"/>
    <lineage>
        <taxon>Bacteria</taxon>
        <taxon>Bacillati</taxon>
        <taxon>Bacillota</taxon>
        <taxon>Clostridia</taxon>
        <taxon>Lachnospirales</taxon>
        <taxon>Lachnospiraceae</taxon>
        <taxon>Zhenhengia</taxon>
    </lineage>
</organism>
<dbReference type="Proteomes" id="UP000655830">
    <property type="component" value="Unassembled WGS sequence"/>
</dbReference>
<dbReference type="Gene3D" id="1.10.10.10">
    <property type="entry name" value="Winged helix-like DNA-binding domain superfamily/Winged helix DNA-binding domain"/>
    <property type="match status" value="1"/>
</dbReference>
<evidence type="ECO:0000313" key="2">
    <source>
        <dbReference type="Proteomes" id="UP000655830"/>
    </source>
</evidence>
<gene>
    <name evidence="1" type="ORF">H8718_19695</name>
</gene>
<dbReference type="InterPro" id="IPR036388">
    <property type="entry name" value="WH-like_DNA-bd_sf"/>
</dbReference>
<dbReference type="AlphaFoldDB" id="A0A926ENJ5"/>
<evidence type="ECO:0000313" key="1">
    <source>
        <dbReference type="EMBL" id="MBC8581700.1"/>
    </source>
</evidence>
<name>A0A926ENJ5_9FIRM</name>
<dbReference type="RefSeq" id="WP_249334752.1">
    <property type="nucleotide sequence ID" value="NZ_JACRSY010000077.1"/>
</dbReference>
<protein>
    <submittedName>
        <fullName evidence="1">Helix-turn-helix domain-containing protein</fullName>
    </submittedName>
</protein>
<dbReference type="InterPro" id="IPR036390">
    <property type="entry name" value="WH_DNA-bd_sf"/>
</dbReference>
<comment type="caution">
    <text evidence="1">The sequence shown here is derived from an EMBL/GenBank/DDBJ whole genome shotgun (WGS) entry which is preliminary data.</text>
</comment>
<accession>A0A926ENJ5</accession>
<dbReference type="SUPFAM" id="SSF46785">
    <property type="entry name" value="Winged helix' DNA-binding domain"/>
    <property type="match status" value="1"/>
</dbReference>